<dbReference type="RefSeq" id="WP_173072880.1">
    <property type="nucleotide sequence ID" value="NZ_CP041345.1"/>
</dbReference>
<organism evidence="2 3">
    <name type="scientific">Tenuifilum thalassicum</name>
    <dbReference type="NCBI Taxonomy" id="2590900"/>
    <lineage>
        <taxon>Bacteria</taxon>
        <taxon>Pseudomonadati</taxon>
        <taxon>Bacteroidota</taxon>
        <taxon>Bacteroidia</taxon>
        <taxon>Bacteroidales</taxon>
        <taxon>Tenuifilaceae</taxon>
        <taxon>Tenuifilum</taxon>
    </lineage>
</organism>
<evidence type="ECO:0000313" key="3">
    <source>
        <dbReference type="Proteomes" id="UP000500961"/>
    </source>
</evidence>
<feature type="chain" id="PRO_5029818806" evidence="1">
    <location>
        <begin position="18"/>
        <end position="406"/>
    </location>
</feature>
<name>A0A7D3XLD5_9BACT</name>
<dbReference type="PANTHER" id="PTHR10443:SF12">
    <property type="entry name" value="DIPEPTIDASE"/>
    <property type="match status" value="1"/>
</dbReference>
<dbReference type="EMBL" id="CP041345">
    <property type="protein sequence ID" value="QKG79276.1"/>
    <property type="molecule type" value="Genomic_DNA"/>
</dbReference>
<dbReference type="AlphaFoldDB" id="A0A7D3XLD5"/>
<keyword evidence="3" id="KW-1185">Reference proteome</keyword>
<dbReference type="CDD" id="cd01301">
    <property type="entry name" value="rDP_like"/>
    <property type="match status" value="1"/>
</dbReference>
<evidence type="ECO:0000256" key="1">
    <source>
        <dbReference type="SAM" id="SignalP"/>
    </source>
</evidence>
<dbReference type="GO" id="GO:0006508">
    <property type="term" value="P:proteolysis"/>
    <property type="evidence" value="ECO:0007669"/>
    <property type="project" value="InterPro"/>
</dbReference>
<evidence type="ECO:0000313" key="2">
    <source>
        <dbReference type="EMBL" id="QKG79276.1"/>
    </source>
</evidence>
<accession>A0A7D3XLD5</accession>
<dbReference type="Gene3D" id="3.20.20.140">
    <property type="entry name" value="Metal-dependent hydrolases"/>
    <property type="match status" value="1"/>
</dbReference>
<dbReference type="Gene3D" id="1.10.287.650">
    <property type="entry name" value="L27 domain"/>
    <property type="match status" value="1"/>
</dbReference>
<dbReference type="GO" id="GO:0070573">
    <property type="term" value="F:metallodipeptidase activity"/>
    <property type="evidence" value="ECO:0007669"/>
    <property type="project" value="InterPro"/>
</dbReference>
<dbReference type="Proteomes" id="UP000500961">
    <property type="component" value="Chromosome"/>
</dbReference>
<protein>
    <submittedName>
        <fullName evidence="2">Membrane dipeptidase</fullName>
    </submittedName>
</protein>
<dbReference type="InterPro" id="IPR008257">
    <property type="entry name" value="Pept_M19"/>
</dbReference>
<dbReference type="Pfam" id="PF01244">
    <property type="entry name" value="Peptidase_M19"/>
    <property type="match status" value="1"/>
</dbReference>
<keyword evidence="1" id="KW-0732">Signal</keyword>
<dbReference type="PROSITE" id="PS51257">
    <property type="entry name" value="PROKAR_LIPOPROTEIN"/>
    <property type="match status" value="1"/>
</dbReference>
<feature type="signal peptide" evidence="1">
    <location>
        <begin position="1"/>
        <end position="17"/>
    </location>
</feature>
<proteinExistence type="predicted"/>
<gene>
    <name evidence="2" type="ORF">FHG85_03025</name>
</gene>
<dbReference type="PROSITE" id="PS51365">
    <property type="entry name" value="RENAL_DIPEPTIDASE_2"/>
    <property type="match status" value="1"/>
</dbReference>
<sequence length="406" mass="45658">MKRYLYLVALMALSACAGNVKNDEQSLEEKAKALHAEMVTIDTHTDTPLNFLREGFDFSGENNSAIGSKVDLRKMEEGGLDAAFFAVFIGQRECTPEGYKKANEKALKIFNAIHENVAKYSDRAEVATSSDDVYRLKKEGKRAIYIGVENGFPIGEDLDQVKRFYDMGARYITLCHTRNNQICDSSTDPDGPKYNGLSNFGREVVTEMNRLGMMIDVSHISDSSFYDVLALSKAPVIASHSCARAVCDHPRNLSDDMLRAIAKNGGVVQMCVLSDYVKKSPQNPARDSAYRALREKWNNFRNLTPEQEKQATSEWYKLEEQFPGSRATVSDVVDHIDHMVKVMGIDHVGIGTDFDGGGGVEGCRDASEMYHITMELIKRGYSDKDIRKIWGENFLRVFREVQKHKE</sequence>
<reference evidence="2 3" key="1">
    <citation type="submission" date="2019-07" db="EMBL/GenBank/DDBJ databases">
        <title>Thalassofilum flectens gen. nov., sp. nov., a novel moderate thermophilic anaerobe from a shallow sea hot spring in Kunashir Island (Russia), representing a new family in the order Bacteroidales, and proposal of Thalassofilacea fam. nov.</title>
        <authorList>
            <person name="Kochetkova T.V."/>
            <person name="Podosokorskaya O.A."/>
            <person name="Novikov A."/>
            <person name="Elcheninov A.G."/>
            <person name="Toshchakov S.V."/>
            <person name="Kublanov I.V."/>
        </authorList>
    </citation>
    <scope>NUCLEOTIDE SEQUENCE [LARGE SCALE GENOMIC DNA]</scope>
    <source>
        <strain evidence="2 3">38-H</strain>
    </source>
</reference>
<dbReference type="SUPFAM" id="SSF51556">
    <property type="entry name" value="Metallo-dependent hydrolases"/>
    <property type="match status" value="1"/>
</dbReference>
<dbReference type="KEGG" id="ttz:FHG85_03025"/>
<dbReference type="InterPro" id="IPR032466">
    <property type="entry name" value="Metal_Hydrolase"/>
</dbReference>
<dbReference type="PANTHER" id="PTHR10443">
    <property type="entry name" value="MICROSOMAL DIPEPTIDASE"/>
    <property type="match status" value="1"/>
</dbReference>